<reference evidence="3 4" key="1">
    <citation type="journal article" date="2020" name="Genomics">
        <title>Complete, high-quality genomes from long-read metagenomic sequencing of two wolf lichen thalli reveals enigmatic genome architecture.</title>
        <authorList>
            <person name="McKenzie S.K."/>
            <person name="Walston R.F."/>
            <person name="Allen J.L."/>
        </authorList>
    </citation>
    <scope>NUCLEOTIDE SEQUENCE [LARGE SCALE GENOMIC DNA]</scope>
    <source>
        <strain evidence="3">WasteWater1</strain>
    </source>
</reference>
<accession>A0A8H6F8M8</accession>
<dbReference type="RefSeq" id="XP_037148486.1">
    <property type="nucleotide sequence ID" value="XM_037296504.1"/>
</dbReference>
<dbReference type="InterPro" id="IPR036865">
    <property type="entry name" value="CRAL-TRIO_dom_sf"/>
</dbReference>
<dbReference type="GeneID" id="59334001"/>
<evidence type="ECO:0000259" key="2">
    <source>
        <dbReference type="PROSITE" id="PS50191"/>
    </source>
</evidence>
<comment type="caution">
    <text evidence="3">The sequence shown here is derived from an EMBL/GenBank/DDBJ whole genome shotgun (WGS) entry which is preliminary data.</text>
</comment>
<proteinExistence type="predicted"/>
<keyword evidence="4" id="KW-1185">Reference proteome</keyword>
<evidence type="ECO:0000256" key="1">
    <source>
        <dbReference type="SAM" id="MobiDB-lite"/>
    </source>
</evidence>
<dbReference type="InterPro" id="IPR051026">
    <property type="entry name" value="PI/PC_transfer"/>
</dbReference>
<dbReference type="InterPro" id="IPR001251">
    <property type="entry name" value="CRAL-TRIO_dom"/>
</dbReference>
<dbReference type="EMBL" id="JACCJB010000021">
    <property type="protein sequence ID" value="KAF6219051.1"/>
    <property type="molecule type" value="Genomic_DNA"/>
</dbReference>
<feature type="region of interest" description="Disordered" evidence="1">
    <location>
        <begin position="47"/>
        <end position="92"/>
    </location>
</feature>
<dbReference type="PANTHER" id="PTHR45657:SF20">
    <property type="entry name" value="CRAL_TRIO DOMAIN PROTEIN (AFU_ORTHOLOGUE AFUA_5G00680)"/>
    <property type="match status" value="1"/>
</dbReference>
<feature type="compositionally biased region" description="Basic and acidic residues" evidence="1">
    <location>
        <begin position="83"/>
        <end position="92"/>
    </location>
</feature>
<dbReference type="PROSITE" id="PS50191">
    <property type="entry name" value="CRAL_TRIO"/>
    <property type="match status" value="1"/>
</dbReference>
<feature type="domain" description="CRAL-TRIO" evidence="2">
    <location>
        <begin position="170"/>
        <end position="377"/>
    </location>
</feature>
<dbReference type="Proteomes" id="UP000593566">
    <property type="component" value="Unassembled WGS sequence"/>
</dbReference>
<evidence type="ECO:0000313" key="4">
    <source>
        <dbReference type="Proteomes" id="UP000593566"/>
    </source>
</evidence>
<protein>
    <recommendedName>
        <fullName evidence="2">CRAL-TRIO domain-containing protein</fullName>
    </recommendedName>
</protein>
<dbReference type="SUPFAM" id="SSF52087">
    <property type="entry name" value="CRAL/TRIO domain"/>
    <property type="match status" value="1"/>
</dbReference>
<dbReference type="AlphaFoldDB" id="A0A8H6F8M8"/>
<name>A0A8H6F8M8_9LECA</name>
<sequence length="377" mass="43045">MVKVSHEVPSSFSHPMKVVVDMSSLDLAILAFVICILRSFRCRYESKAPEPEPVERQPVESKPHGPPQIPPFNLSFTPPSTPVEEHTNRESGEIVPTETVFKQEGRRRSTSQPTSVLKQQKVYEKQCKYTKRYSGRFFYAKQCDVSVAPQQFKEASLAREVNRLCSFYEKIDVHAYEETGSLYSHWVGRRDKKGQPICMFDVVKLGSKTMAAFKKSSAKMKVKRSDLKMPGIVSTEMLRAFTIFDTLTRFVMPLCSAVPSRKYPDIVVTKTLCVVDISGMGLRQFWNLRGYLQDFSRLVGINYPEILDQVLVRFSPASLHFQSVTTITKSLTGMYQVIGAPSYFPTVWSWFRKWVDANTVKKLHILQSSEVLPTLQK</sequence>
<dbReference type="Gene3D" id="3.40.525.10">
    <property type="entry name" value="CRAL-TRIO lipid binding domain"/>
    <property type="match status" value="1"/>
</dbReference>
<evidence type="ECO:0000313" key="3">
    <source>
        <dbReference type="EMBL" id="KAF6219051.1"/>
    </source>
</evidence>
<gene>
    <name evidence="3" type="ORF">HO133_005595</name>
</gene>
<dbReference type="CDD" id="cd00170">
    <property type="entry name" value="SEC14"/>
    <property type="match status" value="1"/>
</dbReference>
<feature type="compositionally biased region" description="Basic and acidic residues" evidence="1">
    <location>
        <begin position="47"/>
        <end position="63"/>
    </location>
</feature>
<dbReference type="PANTHER" id="PTHR45657">
    <property type="entry name" value="CRAL-TRIO DOMAIN-CONTAINING PROTEIN YKL091C-RELATED"/>
    <property type="match status" value="1"/>
</dbReference>
<organism evidence="3 4">
    <name type="scientific">Letharia lupina</name>
    <dbReference type="NCBI Taxonomy" id="560253"/>
    <lineage>
        <taxon>Eukaryota</taxon>
        <taxon>Fungi</taxon>
        <taxon>Dikarya</taxon>
        <taxon>Ascomycota</taxon>
        <taxon>Pezizomycotina</taxon>
        <taxon>Lecanoromycetes</taxon>
        <taxon>OSLEUM clade</taxon>
        <taxon>Lecanoromycetidae</taxon>
        <taxon>Lecanorales</taxon>
        <taxon>Lecanorineae</taxon>
        <taxon>Parmeliaceae</taxon>
        <taxon>Letharia</taxon>
    </lineage>
</organism>